<organism evidence="1 2">
    <name type="scientific">Demequina litorisediminis</name>
    <dbReference type="NCBI Taxonomy" id="1849022"/>
    <lineage>
        <taxon>Bacteria</taxon>
        <taxon>Bacillati</taxon>
        <taxon>Actinomycetota</taxon>
        <taxon>Actinomycetes</taxon>
        <taxon>Micrococcales</taxon>
        <taxon>Demequinaceae</taxon>
        <taxon>Demequina</taxon>
    </lineage>
</organism>
<dbReference type="EMBL" id="BSUN01000001">
    <property type="protein sequence ID" value="GMA34741.1"/>
    <property type="molecule type" value="Genomic_DNA"/>
</dbReference>
<protein>
    <recommendedName>
        <fullName evidence="3">Phage protein, HK97 gp10 family</fullName>
    </recommendedName>
</protein>
<evidence type="ECO:0000313" key="1">
    <source>
        <dbReference type="EMBL" id="GMA34741.1"/>
    </source>
</evidence>
<comment type="caution">
    <text evidence="1">The sequence shown here is derived from an EMBL/GenBank/DDBJ whole genome shotgun (WGS) entry which is preliminary data.</text>
</comment>
<dbReference type="RefSeq" id="WP_284327569.1">
    <property type="nucleotide sequence ID" value="NZ_BSUN01000001.1"/>
</dbReference>
<gene>
    <name evidence="1" type="ORF">GCM10025876_09450</name>
</gene>
<reference evidence="2" key="1">
    <citation type="journal article" date="2019" name="Int. J. Syst. Evol. Microbiol.">
        <title>The Global Catalogue of Microorganisms (GCM) 10K type strain sequencing project: providing services to taxonomists for standard genome sequencing and annotation.</title>
        <authorList>
            <consortium name="The Broad Institute Genomics Platform"/>
            <consortium name="The Broad Institute Genome Sequencing Center for Infectious Disease"/>
            <person name="Wu L."/>
            <person name="Ma J."/>
        </authorList>
    </citation>
    <scope>NUCLEOTIDE SEQUENCE [LARGE SCALE GENOMIC DNA]</scope>
    <source>
        <strain evidence="2">NBRC 112299</strain>
    </source>
</reference>
<evidence type="ECO:0000313" key="2">
    <source>
        <dbReference type="Proteomes" id="UP001157125"/>
    </source>
</evidence>
<proteinExistence type="predicted"/>
<sequence length="133" mass="14208">MAADDFTITSGDVRLRVEGLGRTLRDMSKAGADAEDMKDLMHSLGLLVVNASQPPTDSGTLATTLRAGRGKTKAVVRAGGARAKYAGVIHYGWPARNIEPQPFLSDALNKTRPQILKALNDGLGDLLKKHDLT</sequence>
<dbReference type="Proteomes" id="UP001157125">
    <property type="component" value="Unassembled WGS sequence"/>
</dbReference>
<evidence type="ECO:0008006" key="3">
    <source>
        <dbReference type="Google" id="ProtNLM"/>
    </source>
</evidence>
<keyword evidence="2" id="KW-1185">Reference proteome</keyword>
<name>A0ABQ6IBV1_9MICO</name>
<accession>A0ABQ6IBV1</accession>